<gene>
    <name evidence="2" type="ORF">FHS42_002795</name>
</gene>
<sequence>MPTEATTPAPRHDWIPPGGGVHWSRVGDLGWHTLTLSTYLGNRVLAHLGDGTGAVIQEDIGRQMTWLTEPHARAVKHLYGDDKVTVSGDDSSYGSGSGSVRKP</sequence>
<organism evidence="2 3">
    <name type="scientific">Streptomyces zagrosensis</name>
    <dbReference type="NCBI Taxonomy" id="1042984"/>
    <lineage>
        <taxon>Bacteria</taxon>
        <taxon>Bacillati</taxon>
        <taxon>Actinomycetota</taxon>
        <taxon>Actinomycetes</taxon>
        <taxon>Kitasatosporales</taxon>
        <taxon>Streptomycetaceae</taxon>
        <taxon>Streptomyces</taxon>
    </lineage>
</organism>
<dbReference type="RefSeq" id="WP_184572409.1">
    <property type="nucleotide sequence ID" value="NZ_JACHJL010000006.1"/>
</dbReference>
<evidence type="ECO:0000313" key="3">
    <source>
        <dbReference type="Proteomes" id="UP000588098"/>
    </source>
</evidence>
<accession>A0A7W9Q8T0</accession>
<reference evidence="2 3" key="1">
    <citation type="submission" date="2020-08" db="EMBL/GenBank/DDBJ databases">
        <title>Genomic Encyclopedia of Type Strains, Phase III (KMG-III): the genomes of soil and plant-associated and newly described type strains.</title>
        <authorList>
            <person name="Whitman W."/>
        </authorList>
    </citation>
    <scope>NUCLEOTIDE SEQUENCE [LARGE SCALE GENOMIC DNA]</scope>
    <source>
        <strain evidence="2 3">CECT 8305</strain>
    </source>
</reference>
<comment type="caution">
    <text evidence="2">The sequence shown here is derived from an EMBL/GenBank/DDBJ whole genome shotgun (WGS) entry which is preliminary data.</text>
</comment>
<dbReference type="AlphaFoldDB" id="A0A7W9Q8T0"/>
<name>A0A7W9Q8T0_9ACTN</name>
<dbReference type="Proteomes" id="UP000588098">
    <property type="component" value="Unassembled WGS sequence"/>
</dbReference>
<evidence type="ECO:0000256" key="1">
    <source>
        <dbReference type="SAM" id="MobiDB-lite"/>
    </source>
</evidence>
<keyword evidence="3" id="KW-1185">Reference proteome</keyword>
<evidence type="ECO:0000313" key="2">
    <source>
        <dbReference type="EMBL" id="MBB5935726.1"/>
    </source>
</evidence>
<protein>
    <submittedName>
        <fullName evidence="2">Uncharacterized protein</fullName>
    </submittedName>
</protein>
<dbReference type="EMBL" id="JACHJL010000006">
    <property type="protein sequence ID" value="MBB5935726.1"/>
    <property type="molecule type" value="Genomic_DNA"/>
</dbReference>
<feature type="region of interest" description="Disordered" evidence="1">
    <location>
        <begin position="84"/>
        <end position="103"/>
    </location>
</feature>
<proteinExistence type="predicted"/>